<dbReference type="AlphaFoldDB" id="A0A060RJ17"/>
<reference evidence="2 3" key="2">
    <citation type="submission" date="2014-05" db="EMBL/GenBank/DDBJ databases">
        <title>Genome sequence of Streptococcus gallolyticus.</title>
        <authorList>
            <person name="Del Campo R."/>
        </authorList>
    </citation>
    <scope>NUCLEOTIDE SEQUENCE [LARGE SCALE GENOMIC DNA]</scope>
    <source>
        <strain evidence="2 3">LMG17956</strain>
    </source>
</reference>
<evidence type="ECO:0000259" key="1">
    <source>
        <dbReference type="Pfam" id="PF19502"/>
    </source>
</evidence>
<sequence length="185" mass="21642">MDKMKPVFEALNQELSQANLHLTIICVGGYVLEYHGLRATQDVDAFYEESQKINEIIARVGKRFNLNTDEELWLNNNVANMNRQPPLHLCETLYSFENLTVLVAPIEYVLGMKMVSTREQDLKDIGAIIKYKHFHSPFNTFDGLKEMGFDSIDFSVLLEGFSYAYGMDWLEEFFKENQDKLRRYY</sequence>
<protein>
    <recommendedName>
        <fullName evidence="1">DUF6036 domain-containing protein</fullName>
    </recommendedName>
</protein>
<reference evidence="2 3" key="1">
    <citation type="submission" date="2014-02" db="EMBL/GenBank/DDBJ databases">
        <authorList>
            <person name="Manrique M."/>
        </authorList>
    </citation>
    <scope>NUCLEOTIDE SEQUENCE [LARGE SCALE GENOMIC DNA]</scope>
    <source>
        <strain evidence="2 3">LMG17956</strain>
    </source>
</reference>
<evidence type="ECO:0000313" key="2">
    <source>
        <dbReference type="EMBL" id="CDO19134.1"/>
    </source>
</evidence>
<gene>
    <name evidence="2" type="ORF">BN963_SGAL_02355</name>
</gene>
<dbReference type="Pfam" id="PF19502">
    <property type="entry name" value="DUF6036"/>
    <property type="match status" value="1"/>
</dbReference>
<organism evidence="2 3">
    <name type="scientific">Streptococcus gallolyticus</name>
    <dbReference type="NCBI Taxonomy" id="315405"/>
    <lineage>
        <taxon>Bacteria</taxon>
        <taxon>Bacillati</taxon>
        <taxon>Bacillota</taxon>
        <taxon>Bacilli</taxon>
        <taxon>Lactobacillales</taxon>
        <taxon>Streptococcaceae</taxon>
        <taxon>Streptococcus</taxon>
    </lineage>
</organism>
<dbReference type="Proteomes" id="UP000027584">
    <property type="component" value="Unassembled WGS sequence"/>
</dbReference>
<dbReference type="EMBL" id="CCBC010000219">
    <property type="protein sequence ID" value="CDO19134.1"/>
    <property type="molecule type" value="Genomic_DNA"/>
</dbReference>
<feature type="domain" description="DUF6036" evidence="1">
    <location>
        <begin position="3"/>
        <end position="127"/>
    </location>
</feature>
<evidence type="ECO:0000313" key="3">
    <source>
        <dbReference type="Proteomes" id="UP000027584"/>
    </source>
</evidence>
<accession>A0A060RJ17</accession>
<name>A0A060RJ17_9STRE</name>
<dbReference type="InterPro" id="IPR045792">
    <property type="entry name" value="DUF6036"/>
</dbReference>
<comment type="caution">
    <text evidence="2">The sequence shown here is derived from an EMBL/GenBank/DDBJ whole genome shotgun (WGS) entry which is preliminary data.</text>
</comment>
<proteinExistence type="predicted"/>